<dbReference type="InterPro" id="IPR000073">
    <property type="entry name" value="AB_hydrolase_1"/>
</dbReference>
<evidence type="ECO:0000259" key="1">
    <source>
        <dbReference type="Pfam" id="PF00561"/>
    </source>
</evidence>
<sequence>MLGTKIIGNGDIKIIFLHELMGDCRNYEAIFPFLDKENFTYIFTDLRGYGLSKEIKGEYNLEEASNDVKNLITKLNLDEVILVSHSMSTMIAQRVALIEQKIKKLILTTPISASGIKVPEIQKKSLIRKMSENKRAIEQIVRSSSRRYNQTWAKYRIDMGYSSSLVEARTSYMNMYLNTSDNENDINEEIEVNIILGKHDSAVFAKKETEKNFSKYKNVNIIECQEAGHYPMIECPVFYASKIEELSKK</sequence>
<organism evidence="2 3">
    <name type="scientific">Arcobacter arenosus</name>
    <dbReference type="NCBI Taxonomy" id="2576037"/>
    <lineage>
        <taxon>Bacteria</taxon>
        <taxon>Pseudomonadati</taxon>
        <taxon>Campylobacterota</taxon>
        <taxon>Epsilonproteobacteria</taxon>
        <taxon>Campylobacterales</taxon>
        <taxon>Arcobacteraceae</taxon>
        <taxon>Arcobacter</taxon>
    </lineage>
</organism>
<name>A0A5R8XZ88_9BACT</name>
<accession>A0A5R8XZ88</accession>
<evidence type="ECO:0000313" key="2">
    <source>
        <dbReference type="EMBL" id="TLP37053.1"/>
    </source>
</evidence>
<dbReference type="Pfam" id="PF00561">
    <property type="entry name" value="Abhydrolase_1"/>
    <property type="match status" value="1"/>
</dbReference>
<dbReference type="InterPro" id="IPR029058">
    <property type="entry name" value="AB_hydrolase_fold"/>
</dbReference>
<feature type="domain" description="AB hydrolase-1" evidence="1">
    <location>
        <begin position="14"/>
        <end position="163"/>
    </location>
</feature>
<dbReference type="SUPFAM" id="SSF53474">
    <property type="entry name" value="alpha/beta-Hydrolases"/>
    <property type="match status" value="1"/>
</dbReference>
<dbReference type="Gene3D" id="3.40.50.1820">
    <property type="entry name" value="alpha/beta hydrolase"/>
    <property type="match status" value="1"/>
</dbReference>
<dbReference type="Proteomes" id="UP000308901">
    <property type="component" value="Unassembled WGS sequence"/>
</dbReference>
<comment type="caution">
    <text evidence="2">The sequence shown here is derived from an EMBL/GenBank/DDBJ whole genome shotgun (WGS) entry which is preliminary data.</text>
</comment>
<gene>
    <name evidence="2" type="ORF">FDK22_12480</name>
</gene>
<reference evidence="2 3" key="1">
    <citation type="submission" date="2019-05" db="EMBL/GenBank/DDBJ databases">
        <title>Arcobacter sp. nov., isolated from sea sediment.</title>
        <authorList>
            <person name="Kim W."/>
        </authorList>
    </citation>
    <scope>NUCLEOTIDE SEQUENCE [LARGE SCALE GENOMIC DNA]</scope>
    <source>
        <strain evidence="2 3">CAU 1517</strain>
    </source>
</reference>
<dbReference type="PANTHER" id="PTHR43798">
    <property type="entry name" value="MONOACYLGLYCEROL LIPASE"/>
    <property type="match status" value="1"/>
</dbReference>
<keyword evidence="3" id="KW-1185">Reference proteome</keyword>
<evidence type="ECO:0000313" key="3">
    <source>
        <dbReference type="Proteomes" id="UP000308901"/>
    </source>
</evidence>
<protein>
    <submittedName>
        <fullName evidence="2">Alpha/beta hydrolase</fullName>
    </submittedName>
</protein>
<keyword evidence="2" id="KW-0378">Hydrolase</keyword>
<dbReference type="OrthoDB" id="9780765at2"/>
<dbReference type="InterPro" id="IPR050266">
    <property type="entry name" value="AB_hydrolase_sf"/>
</dbReference>
<proteinExistence type="predicted"/>
<dbReference type="GO" id="GO:0016787">
    <property type="term" value="F:hydrolase activity"/>
    <property type="evidence" value="ECO:0007669"/>
    <property type="project" value="UniProtKB-KW"/>
</dbReference>
<dbReference type="AlphaFoldDB" id="A0A5R8XZ88"/>
<dbReference type="EMBL" id="VANU01000005">
    <property type="protein sequence ID" value="TLP37053.1"/>
    <property type="molecule type" value="Genomic_DNA"/>
</dbReference>
<dbReference type="RefSeq" id="WP_138153307.1">
    <property type="nucleotide sequence ID" value="NZ_VANU01000005.1"/>
</dbReference>